<dbReference type="AlphaFoldDB" id="A0AAD4YHK4"/>
<keyword evidence="2" id="KW-1185">Reference proteome</keyword>
<proteinExistence type="predicted"/>
<accession>A0AAD4YHK4</accession>
<dbReference type="Proteomes" id="UP001214576">
    <property type="component" value="Unassembled WGS sequence"/>
</dbReference>
<dbReference type="EMBL" id="JAKZEL010000002">
    <property type="protein sequence ID" value="KAI4547046.1"/>
    <property type="molecule type" value="Genomic_DNA"/>
</dbReference>
<feature type="non-terminal residue" evidence="1">
    <location>
        <position position="142"/>
    </location>
</feature>
<comment type="caution">
    <text evidence="1">The sequence shown here is derived from an EMBL/GenBank/DDBJ whole genome shotgun (WGS) entry which is preliminary data.</text>
</comment>
<gene>
    <name evidence="1" type="ORF">MG293_003601</name>
</gene>
<organism evidence="1 2">
    <name type="scientific">Ovis ammon polii</name>
    <dbReference type="NCBI Taxonomy" id="230172"/>
    <lineage>
        <taxon>Eukaryota</taxon>
        <taxon>Metazoa</taxon>
        <taxon>Chordata</taxon>
        <taxon>Craniata</taxon>
        <taxon>Vertebrata</taxon>
        <taxon>Euteleostomi</taxon>
        <taxon>Mammalia</taxon>
        <taxon>Eutheria</taxon>
        <taxon>Laurasiatheria</taxon>
        <taxon>Artiodactyla</taxon>
        <taxon>Ruminantia</taxon>
        <taxon>Pecora</taxon>
        <taxon>Bovidae</taxon>
        <taxon>Caprinae</taxon>
        <taxon>Ovis</taxon>
    </lineage>
</organism>
<evidence type="ECO:0000313" key="1">
    <source>
        <dbReference type="EMBL" id="KAI4547046.1"/>
    </source>
</evidence>
<sequence length="142" mass="16308">CIPLIQSAEGDREKERKKSERAGKRERGVDLDIQRGPLVMTFIVVLYCLLFHSKDCCEDQSDMEDAFLFCSNIVGYDYHIKILVEYLCSKYCVKQFWEYGEEGAQFLPTEELCCSLMSTEGRKDLSSSAQNTQDVLSTFEDT</sequence>
<protein>
    <submittedName>
        <fullName evidence="1">Uncharacterized protein</fullName>
    </submittedName>
</protein>
<evidence type="ECO:0000313" key="2">
    <source>
        <dbReference type="Proteomes" id="UP001214576"/>
    </source>
</evidence>
<name>A0AAD4YHK4_OVIAM</name>
<reference evidence="1" key="1">
    <citation type="submission" date="2022-03" db="EMBL/GenBank/DDBJ databases">
        <title>Genomic analyses of argali, domestic sheep and their hybrids provide insights into chromosomal evolution, heterosis and genetic basis of agronomic traits.</title>
        <authorList>
            <person name="Li M."/>
        </authorList>
    </citation>
    <scope>NUCLEOTIDE SEQUENCE</scope>
    <source>
        <strain evidence="1">CAU-MHL-2022a</strain>
        <tissue evidence="1">Skin</tissue>
    </source>
</reference>